<reference evidence="1 2" key="1">
    <citation type="journal article" date="2020" name="Harmful Algae">
        <title>Molecular and morphological characterization of a novel dihydroanatoxin-a producing Microcoleus species (cyanobacteria) from the Russian River, California, USA.</title>
        <authorList>
            <person name="Conklin K.Y."/>
            <person name="Stancheva R."/>
            <person name="Otten T.G."/>
            <person name="Fadness R."/>
            <person name="Boyer G.L."/>
            <person name="Read B."/>
            <person name="Zhang X."/>
            <person name="Sheath R.G."/>
        </authorList>
    </citation>
    <scope>NUCLEOTIDE SEQUENCE [LARGE SCALE GENOMIC DNA]</scope>
    <source>
        <strain evidence="1 2">PTRS2</strain>
    </source>
</reference>
<proteinExistence type="predicted"/>
<protein>
    <submittedName>
        <fullName evidence="1">Uncharacterized protein</fullName>
    </submittedName>
</protein>
<organism evidence="1 2">
    <name type="scientific">Microcoleus anatoxicus PTRS2</name>
    <dbReference type="NCBI Taxonomy" id="2705321"/>
    <lineage>
        <taxon>Bacteria</taxon>
        <taxon>Bacillati</taxon>
        <taxon>Cyanobacteriota</taxon>
        <taxon>Cyanophyceae</taxon>
        <taxon>Oscillatoriophycideae</taxon>
        <taxon>Oscillatoriales</taxon>
        <taxon>Microcoleaceae</taxon>
        <taxon>Microcoleus</taxon>
        <taxon>Microcoleus anatoxicus</taxon>
    </lineage>
</organism>
<comment type="caution">
    <text evidence="1">The sequence shown here is derived from an EMBL/GenBank/DDBJ whole genome shotgun (WGS) entry which is preliminary data.</text>
</comment>
<name>A0ABU8YJ66_9CYAN</name>
<sequence>MTSTTNHFQTAKSFYKKEKWDLDSWFQVTQTDYKKLMEQYPFEEMLASFENSQINLIKKLINTSFPWWLICW</sequence>
<dbReference type="RefSeq" id="WP_340519361.1">
    <property type="nucleotide sequence ID" value="NZ_JBBLXS010000049.1"/>
</dbReference>
<evidence type="ECO:0000313" key="2">
    <source>
        <dbReference type="Proteomes" id="UP001384579"/>
    </source>
</evidence>
<dbReference type="Proteomes" id="UP001384579">
    <property type="component" value="Unassembled WGS sequence"/>
</dbReference>
<keyword evidence="2" id="KW-1185">Reference proteome</keyword>
<gene>
    <name evidence="1" type="ORF">WMG39_05980</name>
</gene>
<evidence type="ECO:0000313" key="1">
    <source>
        <dbReference type="EMBL" id="MEK0184400.1"/>
    </source>
</evidence>
<dbReference type="EMBL" id="JBBLXS010000049">
    <property type="protein sequence ID" value="MEK0184400.1"/>
    <property type="molecule type" value="Genomic_DNA"/>
</dbReference>
<accession>A0ABU8YJ66</accession>